<dbReference type="RefSeq" id="WP_044229681.1">
    <property type="nucleotide sequence ID" value="NZ_JBKAGJ010000060.1"/>
</dbReference>
<comment type="catalytic activity">
    <reaction evidence="6 7">
        <text>N(6)-[(R)-S(8)-aminomethyldihydrolipoyl]-L-lysyl-[protein] + (6S)-5,6,7,8-tetrahydrofolate = N(6)-[(R)-dihydrolipoyl]-L-lysyl-[protein] + (6R)-5,10-methylene-5,6,7,8-tetrahydrofolate + NH4(+)</text>
        <dbReference type="Rhea" id="RHEA:16945"/>
        <dbReference type="Rhea" id="RHEA-COMP:10475"/>
        <dbReference type="Rhea" id="RHEA-COMP:10492"/>
        <dbReference type="ChEBI" id="CHEBI:15636"/>
        <dbReference type="ChEBI" id="CHEBI:28938"/>
        <dbReference type="ChEBI" id="CHEBI:57453"/>
        <dbReference type="ChEBI" id="CHEBI:83100"/>
        <dbReference type="ChEBI" id="CHEBI:83143"/>
        <dbReference type="EC" id="2.1.2.10"/>
    </reaction>
</comment>
<dbReference type="GO" id="GO:0019464">
    <property type="term" value="P:glycine decarboxylation via glycine cleavage system"/>
    <property type="evidence" value="ECO:0007669"/>
    <property type="project" value="UniProtKB-UniRule"/>
</dbReference>
<dbReference type="InterPro" id="IPR028896">
    <property type="entry name" value="GcvT/YgfZ/DmdA"/>
</dbReference>
<keyword evidence="12" id="KW-1185">Reference proteome</keyword>
<evidence type="ECO:0000256" key="3">
    <source>
        <dbReference type="ARBA" id="ARBA00022576"/>
    </source>
</evidence>
<dbReference type="Proteomes" id="UP000029736">
    <property type="component" value="Unassembled WGS sequence"/>
</dbReference>
<evidence type="ECO:0000256" key="1">
    <source>
        <dbReference type="ARBA" id="ARBA00008609"/>
    </source>
</evidence>
<comment type="caution">
    <text evidence="11">The sequence shown here is derived from an EMBL/GenBank/DDBJ whole genome shotgun (WGS) entry which is preliminary data.</text>
</comment>
<comment type="subunit">
    <text evidence="7">The glycine cleavage system is composed of four proteins: P, T, L and H.</text>
</comment>
<dbReference type="NCBIfam" id="NF001567">
    <property type="entry name" value="PRK00389.1"/>
    <property type="match status" value="1"/>
</dbReference>
<feature type="binding site" evidence="8">
    <location>
        <position position="202"/>
    </location>
    <ligand>
        <name>substrate</name>
    </ligand>
</feature>
<dbReference type="Gene3D" id="2.40.30.110">
    <property type="entry name" value="Aminomethyltransferase beta-barrel domains"/>
    <property type="match status" value="1"/>
</dbReference>
<evidence type="ECO:0000256" key="7">
    <source>
        <dbReference type="HAMAP-Rule" id="MF_00259"/>
    </source>
</evidence>
<dbReference type="SUPFAM" id="SSF103025">
    <property type="entry name" value="Folate-binding domain"/>
    <property type="match status" value="1"/>
</dbReference>
<evidence type="ECO:0000256" key="5">
    <source>
        <dbReference type="ARBA" id="ARBA00031395"/>
    </source>
</evidence>
<dbReference type="PANTHER" id="PTHR43757:SF2">
    <property type="entry name" value="AMINOMETHYLTRANSFERASE, MITOCHONDRIAL"/>
    <property type="match status" value="1"/>
</dbReference>
<dbReference type="Pfam" id="PF01571">
    <property type="entry name" value="GCV_T"/>
    <property type="match status" value="1"/>
</dbReference>
<dbReference type="InterPro" id="IPR013977">
    <property type="entry name" value="GcvT_C"/>
</dbReference>
<dbReference type="FunFam" id="3.30.70.1400:FF:000001">
    <property type="entry name" value="Aminomethyltransferase"/>
    <property type="match status" value="1"/>
</dbReference>
<evidence type="ECO:0000259" key="10">
    <source>
        <dbReference type="Pfam" id="PF08669"/>
    </source>
</evidence>
<organism evidence="11 12">
    <name type="scientific">Phaeodactylibacter xiamenensis</name>
    <dbReference type="NCBI Taxonomy" id="1524460"/>
    <lineage>
        <taxon>Bacteria</taxon>
        <taxon>Pseudomonadati</taxon>
        <taxon>Bacteroidota</taxon>
        <taxon>Saprospiria</taxon>
        <taxon>Saprospirales</taxon>
        <taxon>Haliscomenobacteraceae</taxon>
        <taxon>Phaeodactylibacter</taxon>
    </lineage>
</organism>
<dbReference type="GO" id="GO:0005829">
    <property type="term" value="C:cytosol"/>
    <property type="evidence" value="ECO:0007669"/>
    <property type="project" value="TreeGrafter"/>
</dbReference>
<reference evidence="11 12" key="1">
    <citation type="journal article" date="2014" name="Int. J. Syst. Evol. Microbiol.">
        <title>Phaeodactylibacter xiamenensis gen. nov., sp. nov., a member of the family Saprospiraceae isolated from the marine alga Phaeodactylum tricornutum.</title>
        <authorList>
            <person name="Chen Z.Jr."/>
            <person name="Lei X."/>
            <person name="Lai Q."/>
            <person name="Li Y."/>
            <person name="Zhang B."/>
            <person name="Zhang J."/>
            <person name="Zhang H."/>
            <person name="Yang L."/>
            <person name="Zheng W."/>
            <person name="Tian Y."/>
            <person name="Yu Z."/>
            <person name="Xu H.Jr."/>
            <person name="Zheng T."/>
        </authorList>
    </citation>
    <scope>NUCLEOTIDE SEQUENCE [LARGE SCALE GENOMIC DNA]</scope>
    <source>
        <strain evidence="11 12">KD52</strain>
    </source>
</reference>
<keyword evidence="3 7" id="KW-0032">Aminotransferase</keyword>
<name>A0A098RYS0_9BACT</name>
<comment type="similarity">
    <text evidence="1 7">Belongs to the GcvT family.</text>
</comment>
<gene>
    <name evidence="7" type="primary">gcvT</name>
    <name evidence="11" type="ORF">IX84_30210</name>
</gene>
<dbReference type="EC" id="2.1.2.10" evidence="2 7"/>
<evidence type="ECO:0000256" key="2">
    <source>
        <dbReference type="ARBA" id="ARBA00012616"/>
    </source>
</evidence>
<dbReference type="AlphaFoldDB" id="A0A098RYS0"/>
<dbReference type="GO" id="GO:0004047">
    <property type="term" value="F:aminomethyltransferase activity"/>
    <property type="evidence" value="ECO:0007669"/>
    <property type="project" value="UniProtKB-UniRule"/>
</dbReference>
<dbReference type="HAMAP" id="MF_00259">
    <property type="entry name" value="GcvT"/>
    <property type="match status" value="1"/>
</dbReference>
<dbReference type="InterPro" id="IPR027266">
    <property type="entry name" value="TrmE/GcvT-like"/>
</dbReference>
<protein>
    <recommendedName>
        <fullName evidence="2 7">Aminomethyltransferase</fullName>
        <ecNumber evidence="2 7">2.1.2.10</ecNumber>
    </recommendedName>
    <alternativeName>
        <fullName evidence="5 7">Glycine cleavage system T protein</fullName>
    </alternativeName>
</protein>
<proteinExistence type="inferred from homology"/>
<dbReference type="OrthoDB" id="9774591at2"/>
<dbReference type="InterPro" id="IPR022903">
    <property type="entry name" value="GcvT_bac"/>
</dbReference>
<dbReference type="Pfam" id="PF08669">
    <property type="entry name" value="GCV_T_C"/>
    <property type="match status" value="1"/>
</dbReference>
<evidence type="ECO:0000256" key="8">
    <source>
        <dbReference type="PIRSR" id="PIRSR006487-1"/>
    </source>
</evidence>
<dbReference type="InterPro" id="IPR029043">
    <property type="entry name" value="GcvT/YgfZ_C"/>
</dbReference>
<dbReference type="GO" id="GO:0008483">
    <property type="term" value="F:transaminase activity"/>
    <property type="evidence" value="ECO:0007669"/>
    <property type="project" value="UniProtKB-KW"/>
</dbReference>
<dbReference type="FunFam" id="4.10.1250.10:FF:000001">
    <property type="entry name" value="Aminomethyltransferase"/>
    <property type="match status" value="1"/>
</dbReference>
<dbReference type="EMBL" id="JPOS01000097">
    <property type="protein sequence ID" value="KGE85001.1"/>
    <property type="molecule type" value="Genomic_DNA"/>
</dbReference>
<dbReference type="NCBIfam" id="TIGR00528">
    <property type="entry name" value="gcvT"/>
    <property type="match status" value="1"/>
</dbReference>
<dbReference type="InterPro" id="IPR006222">
    <property type="entry name" value="GCVT_N"/>
</dbReference>
<evidence type="ECO:0000256" key="6">
    <source>
        <dbReference type="ARBA" id="ARBA00047665"/>
    </source>
</evidence>
<evidence type="ECO:0000256" key="4">
    <source>
        <dbReference type="ARBA" id="ARBA00022679"/>
    </source>
</evidence>
<comment type="function">
    <text evidence="7">The glycine cleavage system catalyzes the degradation of glycine.</text>
</comment>
<dbReference type="PIRSF" id="PIRSF006487">
    <property type="entry name" value="GcvT"/>
    <property type="match status" value="1"/>
</dbReference>
<keyword evidence="4 7" id="KW-0808">Transferase</keyword>
<dbReference type="STRING" id="1524460.IX84_30210"/>
<dbReference type="PANTHER" id="PTHR43757">
    <property type="entry name" value="AMINOMETHYLTRANSFERASE"/>
    <property type="match status" value="1"/>
</dbReference>
<dbReference type="FunFam" id="2.40.30.110:FF:000003">
    <property type="entry name" value="Aminomethyltransferase"/>
    <property type="match status" value="1"/>
</dbReference>
<dbReference type="Gene3D" id="3.30.1360.120">
    <property type="entry name" value="Probable tRNA modification gtpase trme, domain 1"/>
    <property type="match status" value="1"/>
</dbReference>
<evidence type="ECO:0000313" key="11">
    <source>
        <dbReference type="EMBL" id="KGE85001.1"/>
    </source>
</evidence>
<dbReference type="SUPFAM" id="SSF101790">
    <property type="entry name" value="Aminomethyltransferase beta-barrel domain"/>
    <property type="match status" value="1"/>
</dbReference>
<evidence type="ECO:0000259" key="9">
    <source>
        <dbReference type="Pfam" id="PF01571"/>
    </source>
</evidence>
<evidence type="ECO:0000313" key="12">
    <source>
        <dbReference type="Proteomes" id="UP000029736"/>
    </source>
</evidence>
<sequence>MKTTPLTAIHEALGAKMTPFAGYNMPISYSGLKEEHHQVRNSVGVFDVSHMGEFIIRGKEALDLIQKVTSNDASKLAIGDAQYTCMPNNAGGIVDDCIVYRLTEEMCSDGEQAFMMVVNASNIEKDWAWITQANTFDTQLINISDQTALLAVQGPKAIEAMQPLTGTDLGGLKFYTFTKGTFAGIDNVLISATGYTGAGGLELYVSADKAAELWNAVMEAGESFGIKPIGLGARDTLRLEMGYCLYGNDIDDTTSPIEAGLGWITKTKKGEFISRDTFIKQREEGVSRRLVGFELPDERRVPRNGYPIVDEAGTTIGQVTSGTLSPSLSYPIGMGYVKEAYKAPGTTIYVQAGRKNLAAKVVRPPFYKGTEGK</sequence>
<dbReference type="Gene3D" id="4.10.1250.10">
    <property type="entry name" value="Aminomethyltransferase fragment"/>
    <property type="match status" value="1"/>
</dbReference>
<dbReference type="Gene3D" id="3.30.70.1400">
    <property type="entry name" value="Aminomethyltransferase beta-barrel domains"/>
    <property type="match status" value="1"/>
</dbReference>
<dbReference type="InterPro" id="IPR006223">
    <property type="entry name" value="GcvT"/>
</dbReference>
<dbReference type="GO" id="GO:0005960">
    <property type="term" value="C:glycine cleavage complex"/>
    <property type="evidence" value="ECO:0007669"/>
    <property type="project" value="InterPro"/>
</dbReference>
<feature type="domain" description="Aminomethyltransferase C-terminal" evidence="10">
    <location>
        <begin position="288"/>
        <end position="368"/>
    </location>
</feature>
<accession>A0A098RYS0</accession>
<feature type="domain" description="GCVT N-terminal" evidence="9">
    <location>
        <begin position="7"/>
        <end position="269"/>
    </location>
</feature>